<keyword evidence="1" id="KW-1133">Transmembrane helix</keyword>
<reference evidence="2" key="1">
    <citation type="submission" date="2023-06" db="EMBL/GenBank/DDBJ databases">
        <title>Genome-scale phylogeny and comparative genomics of the fungal order Sordariales.</title>
        <authorList>
            <consortium name="Lawrence Berkeley National Laboratory"/>
            <person name="Hensen N."/>
            <person name="Bonometti L."/>
            <person name="Westerberg I."/>
            <person name="Brannstrom I.O."/>
            <person name="Guillou S."/>
            <person name="Cros-Aarteil S."/>
            <person name="Calhoun S."/>
            <person name="Haridas S."/>
            <person name="Kuo A."/>
            <person name="Mondo S."/>
            <person name="Pangilinan J."/>
            <person name="Riley R."/>
            <person name="Labutti K."/>
            <person name="Andreopoulos B."/>
            <person name="Lipzen A."/>
            <person name="Chen C."/>
            <person name="Yanf M."/>
            <person name="Daum C."/>
            <person name="Ng V."/>
            <person name="Clum A."/>
            <person name="Steindorff A."/>
            <person name="Ohm R."/>
            <person name="Martin F."/>
            <person name="Silar P."/>
            <person name="Natvig D."/>
            <person name="Lalanne C."/>
            <person name="Gautier V."/>
            <person name="Ament-Velasquez S.L."/>
            <person name="Kruys A."/>
            <person name="Hutchinson M.I."/>
            <person name="Powell A.J."/>
            <person name="Barry K."/>
            <person name="Miller A.N."/>
            <person name="Grigoriev I.V."/>
            <person name="Debuchy R."/>
            <person name="Gladieux P."/>
            <person name="Thoren M.H."/>
            <person name="Johannesson H."/>
        </authorList>
    </citation>
    <scope>NUCLEOTIDE SEQUENCE</scope>
    <source>
        <strain evidence="2">CBS 307.81</strain>
    </source>
</reference>
<dbReference type="Proteomes" id="UP001174997">
    <property type="component" value="Unassembled WGS sequence"/>
</dbReference>
<dbReference type="AlphaFoldDB" id="A0AA40DFG6"/>
<sequence>MTYLNHWDAHHPPPSSKPSKRVMRWASLLSLCILLAVCMCCVLQSPVDFIFVCFFWLTCVFCFLCIDKQQDRDRPETRHRPTACSFFSLLLPTFSYCAFQFFLVSTPRKIPFAASIFGSVMSVGRYQDEVKLDFSICAWHQREKKKGG</sequence>
<name>A0AA40DFG6_9PEZI</name>
<keyword evidence="1" id="KW-0472">Membrane</keyword>
<accession>A0AA40DFG6</accession>
<protein>
    <submittedName>
        <fullName evidence="2">Uncharacterized protein</fullName>
    </submittedName>
</protein>
<dbReference type="EMBL" id="JAULSY010000014">
    <property type="protein sequence ID" value="KAK0672317.1"/>
    <property type="molecule type" value="Genomic_DNA"/>
</dbReference>
<organism evidence="2 3">
    <name type="scientific">Cercophora samala</name>
    <dbReference type="NCBI Taxonomy" id="330535"/>
    <lineage>
        <taxon>Eukaryota</taxon>
        <taxon>Fungi</taxon>
        <taxon>Dikarya</taxon>
        <taxon>Ascomycota</taxon>
        <taxon>Pezizomycotina</taxon>
        <taxon>Sordariomycetes</taxon>
        <taxon>Sordariomycetidae</taxon>
        <taxon>Sordariales</taxon>
        <taxon>Lasiosphaeriaceae</taxon>
        <taxon>Cercophora</taxon>
    </lineage>
</organism>
<evidence type="ECO:0000256" key="1">
    <source>
        <dbReference type="SAM" id="Phobius"/>
    </source>
</evidence>
<feature type="transmembrane region" description="Helical" evidence="1">
    <location>
        <begin position="86"/>
        <end position="104"/>
    </location>
</feature>
<proteinExistence type="predicted"/>
<feature type="transmembrane region" description="Helical" evidence="1">
    <location>
        <begin position="49"/>
        <end position="66"/>
    </location>
</feature>
<keyword evidence="1" id="KW-0812">Transmembrane</keyword>
<comment type="caution">
    <text evidence="2">The sequence shown here is derived from an EMBL/GenBank/DDBJ whole genome shotgun (WGS) entry which is preliminary data.</text>
</comment>
<evidence type="ECO:0000313" key="3">
    <source>
        <dbReference type="Proteomes" id="UP001174997"/>
    </source>
</evidence>
<keyword evidence="3" id="KW-1185">Reference proteome</keyword>
<gene>
    <name evidence="2" type="ORF">QBC41DRAFT_314163</name>
</gene>
<feature type="transmembrane region" description="Helical" evidence="1">
    <location>
        <begin position="25"/>
        <end position="43"/>
    </location>
</feature>
<evidence type="ECO:0000313" key="2">
    <source>
        <dbReference type="EMBL" id="KAK0672317.1"/>
    </source>
</evidence>